<gene>
    <name evidence="1" type="ORF">Patl1_08239</name>
</gene>
<accession>A0ACC1AKK9</accession>
<keyword evidence="2" id="KW-1185">Reference proteome</keyword>
<sequence length="333" mass="36614">MGIRGLVLQLIVYGVVLAAASAEAYPIAKPGCQDKCGDVTLPYPFGTTEECYYDPEFLITCNDTFDPPKAFLTASAINVTNITLGGKVHILQYIARDCYAESGSPIADNKPWLRLSKFVISDTDNKFTAVGCDTEAFVNGSQGEKDFKVGCLSVCDSIDYVSNGSCSGVGCCQTSIPKGLDYVELTVSSYDNHTRVWDFNPCSYAFIVEANQFNFSSTYLQDLRNVNSLPVVLDWAIGNETCEQVKNNMTPYACQGNSTCIDAENGSGYHCKCLEGYEGNPYLPNGCRDIDECQDSSLHDWERSCINIEGNFTCLCPEGAPWGWKKRWRGLHS</sequence>
<dbReference type="EMBL" id="CM047906">
    <property type="protein sequence ID" value="KAJ0087104.1"/>
    <property type="molecule type" value="Genomic_DNA"/>
</dbReference>
<dbReference type="Proteomes" id="UP001164250">
    <property type="component" value="Chromosome 10"/>
</dbReference>
<protein>
    <submittedName>
        <fullName evidence="1">Uncharacterized protein</fullName>
    </submittedName>
</protein>
<reference evidence="2" key="1">
    <citation type="journal article" date="2023" name="G3 (Bethesda)">
        <title>Genome assembly and association tests identify interacting loci associated with vigor, precocity, and sex in interspecific pistachio rootstocks.</title>
        <authorList>
            <person name="Palmer W."/>
            <person name="Jacygrad E."/>
            <person name="Sagayaradj S."/>
            <person name="Cavanaugh K."/>
            <person name="Han R."/>
            <person name="Bertier L."/>
            <person name="Beede B."/>
            <person name="Kafkas S."/>
            <person name="Golino D."/>
            <person name="Preece J."/>
            <person name="Michelmore R."/>
        </authorList>
    </citation>
    <scope>NUCLEOTIDE SEQUENCE [LARGE SCALE GENOMIC DNA]</scope>
</reference>
<name>A0ACC1AKK9_9ROSI</name>
<evidence type="ECO:0000313" key="1">
    <source>
        <dbReference type="EMBL" id="KAJ0087104.1"/>
    </source>
</evidence>
<evidence type="ECO:0000313" key="2">
    <source>
        <dbReference type="Proteomes" id="UP001164250"/>
    </source>
</evidence>
<comment type="caution">
    <text evidence="1">The sequence shown here is derived from an EMBL/GenBank/DDBJ whole genome shotgun (WGS) entry which is preliminary data.</text>
</comment>
<proteinExistence type="predicted"/>
<organism evidence="1 2">
    <name type="scientific">Pistacia atlantica</name>
    <dbReference type="NCBI Taxonomy" id="434234"/>
    <lineage>
        <taxon>Eukaryota</taxon>
        <taxon>Viridiplantae</taxon>
        <taxon>Streptophyta</taxon>
        <taxon>Embryophyta</taxon>
        <taxon>Tracheophyta</taxon>
        <taxon>Spermatophyta</taxon>
        <taxon>Magnoliopsida</taxon>
        <taxon>eudicotyledons</taxon>
        <taxon>Gunneridae</taxon>
        <taxon>Pentapetalae</taxon>
        <taxon>rosids</taxon>
        <taxon>malvids</taxon>
        <taxon>Sapindales</taxon>
        <taxon>Anacardiaceae</taxon>
        <taxon>Pistacia</taxon>
    </lineage>
</organism>